<name>A0A150QXS8_SORCE</name>
<dbReference type="AlphaFoldDB" id="A0A150QXS8"/>
<dbReference type="GO" id="GO:0016799">
    <property type="term" value="F:hydrolase activity, hydrolyzing N-glycosyl compounds"/>
    <property type="evidence" value="ECO:0007669"/>
    <property type="project" value="InterPro"/>
</dbReference>
<accession>A0A150QXS8</accession>
<dbReference type="InterPro" id="IPR036452">
    <property type="entry name" value="Ribo_hydro-like"/>
</dbReference>
<dbReference type="SUPFAM" id="SSF53590">
    <property type="entry name" value="Nucleoside hydrolase"/>
    <property type="match status" value="1"/>
</dbReference>
<reference evidence="1 2" key="1">
    <citation type="submission" date="2014-02" db="EMBL/GenBank/DDBJ databases">
        <title>The small core and large imbalanced accessory genome model reveals a collaborative survival strategy of Sorangium cellulosum strains in nature.</title>
        <authorList>
            <person name="Han K."/>
            <person name="Peng R."/>
            <person name="Blom J."/>
            <person name="Li Y.-Z."/>
        </authorList>
    </citation>
    <scope>NUCLEOTIDE SEQUENCE [LARGE SCALE GENOMIC DNA]</scope>
    <source>
        <strain evidence="1 2">So0008-312</strain>
    </source>
</reference>
<organism evidence="1 2">
    <name type="scientific">Sorangium cellulosum</name>
    <name type="common">Polyangium cellulosum</name>
    <dbReference type="NCBI Taxonomy" id="56"/>
    <lineage>
        <taxon>Bacteria</taxon>
        <taxon>Pseudomonadati</taxon>
        <taxon>Myxococcota</taxon>
        <taxon>Polyangia</taxon>
        <taxon>Polyangiales</taxon>
        <taxon>Polyangiaceae</taxon>
        <taxon>Sorangium</taxon>
    </lineage>
</organism>
<dbReference type="OrthoDB" id="9797882at2"/>
<comment type="caution">
    <text evidence="1">The sequence shown here is derived from an EMBL/GenBank/DDBJ whole genome shotgun (WGS) entry which is preliminary data.</text>
</comment>
<evidence type="ECO:0000313" key="1">
    <source>
        <dbReference type="EMBL" id="KYF72774.1"/>
    </source>
</evidence>
<dbReference type="Gene3D" id="3.90.245.10">
    <property type="entry name" value="Ribonucleoside hydrolase-like"/>
    <property type="match status" value="1"/>
</dbReference>
<proteinExistence type="predicted"/>
<sequence length="300" mass="32895">MRRMIFEMETSDPDDFMTLLWLADHPGVELLGVLVTPGSQDQCQLVRWGLDRCGRPDVPIGALHGPSWWATSDGKKARVSGFHHACYGEGILQHPVGEVAIGPALLAELLRDPDATVLVGAAPKNIGKAFKDVPELRLARWVQQGGFAGDDLVAEPLEKFRGRLTCPSFNPGGAPRETLALLASPQIDQRVFVSKNVCHGVVWTPSMQDALNRRIASNPSRVGLRMMIDALDRYLDDKGVGKAMHDLVAAACALDERVCDLAEVEIYRAKGEWGARAVQGTRTRISIGFHEERFLDVLGR</sequence>
<dbReference type="RefSeq" id="WP_061606096.1">
    <property type="nucleotide sequence ID" value="NZ_JEMA01000237.1"/>
</dbReference>
<evidence type="ECO:0000313" key="2">
    <source>
        <dbReference type="Proteomes" id="UP000075260"/>
    </source>
</evidence>
<gene>
    <name evidence="1" type="ORF">BE15_02690</name>
</gene>
<dbReference type="EMBL" id="JEMA01000237">
    <property type="protein sequence ID" value="KYF72774.1"/>
    <property type="molecule type" value="Genomic_DNA"/>
</dbReference>
<dbReference type="Proteomes" id="UP000075260">
    <property type="component" value="Unassembled WGS sequence"/>
</dbReference>
<protein>
    <submittedName>
        <fullName evidence="1">Uncharacterized protein</fullName>
    </submittedName>
</protein>